<gene>
    <name evidence="4" type="ORF">Bca52824_022514</name>
</gene>
<reference evidence="4 5" key="1">
    <citation type="submission" date="2020-02" db="EMBL/GenBank/DDBJ databases">
        <authorList>
            <person name="Ma Q."/>
            <person name="Huang Y."/>
            <person name="Song X."/>
            <person name="Pei D."/>
        </authorList>
    </citation>
    <scope>NUCLEOTIDE SEQUENCE [LARGE SCALE GENOMIC DNA]</scope>
    <source>
        <strain evidence="4">Sxm20200214</strain>
        <tissue evidence="4">Leaf</tissue>
    </source>
</reference>
<dbReference type="SUPFAM" id="SSF54791">
    <property type="entry name" value="Eukaryotic type KH-domain (KH-domain type I)"/>
    <property type="match status" value="1"/>
</dbReference>
<evidence type="ECO:0000256" key="2">
    <source>
        <dbReference type="SAM" id="MobiDB-lite"/>
    </source>
</evidence>
<keyword evidence="5" id="KW-1185">Reference proteome</keyword>
<keyword evidence="1" id="KW-0694">RNA-binding</keyword>
<dbReference type="Gene3D" id="3.30.1370.10">
    <property type="entry name" value="K Homology domain, type 1"/>
    <property type="match status" value="1"/>
</dbReference>
<sequence length="169" mass="18357">MTIFIFSPLLCREGKRLLPSITARPIAATPSPLSSDRKEGPGASTMVTISVSDENIGLVLGRGGRNIIEITQLTGARIKISDRGNFMSGTTDSIDHGEPGSEKSFGMKQRPDGDIEIDEKFWVEGFHIPIIFFGDNIPKERATQAMEAAKQSDAFLYCLLIVAGKSTQL</sequence>
<dbReference type="Pfam" id="PF00013">
    <property type="entry name" value="KH_1"/>
    <property type="match status" value="1"/>
</dbReference>
<evidence type="ECO:0000256" key="1">
    <source>
        <dbReference type="PROSITE-ProRule" id="PRU00117"/>
    </source>
</evidence>
<feature type="domain" description="K Homology" evidence="3">
    <location>
        <begin position="43"/>
        <end position="154"/>
    </location>
</feature>
<dbReference type="InterPro" id="IPR004087">
    <property type="entry name" value="KH_dom"/>
</dbReference>
<protein>
    <recommendedName>
        <fullName evidence="3">K Homology domain-containing protein</fullName>
    </recommendedName>
</protein>
<comment type="caution">
    <text evidence="4">The sequence shown here is derived from an EMBL/GenBank/DDBJ whole genome shotgun (WGS) entry which is preliminary data.</text>
</comment>
<dbReference type="GO" id="GO:0003723">
    <property type="term" value="F:RNA binding"/>
    <property type="evidence" value="ECO:0007669"/>
    <property type="project" value="UniProtKB-UniRule"/>
</dbReference>
<dbReference type="InterPro" id="IPR036612">
    <property type="entry name" value="KH_dom_type_1_sf"/>
</dbReference>
<dbReference type="EMBL" id="JAAMPC010000005">
    <property type="protein sequence ID" value="KAG2310957.1"/>
    <property type="molecule type" value="Genomic_DNA"/>
</dbReference>
<evidence type="ECO:0000313" key="4">
    <source>
        <dbReference type="EMBL" id="KAG2310957.1"/>
    </source>
</evidence>
<feature type="region of interest" description="Disordered" evidence="2">
    <location>
        <begin position="88"/>
        <end position="110"/>
    </location>
</feature>
<name>A0A8X8AT96_BRACI</name>
<dbReference type="SMART" id="SM00322">
    <property type="entry name" value="KH"/>
    <property type="match status" value="1"/>
</dbReference>
<evidence type="ECO:0000259" key="3">
    <source>
        <dbReference type="SMART" id="SM00322"/>
    </source>
</evidence>
<proteinExistence type="predicted"/>
<dbReference type="OrthoDB" id="441329at2759"/>
<dbReference type="AlphaFoldDB" id="A0A8X8AT96"/>
<evidence type="ECO:0000313" key="5">
    <source>
        <dbReference type="Proteomes" id="UP000886595"/>
    </source>
</evidence>
<accession>A0A8X8AT96</accession>
<dbReference type="Proteomes" id="UP000886595">
    <property type="component" value="Unassembled WGS sequence"/>
</dbReference>
<dbReference type="PROSITE" id="PS50084">
    <property type="entry name" value="KH_TYPE_1"/>
    <property type="match status" value="1"/>
</dbReference>
<dbReference type="InterPro" id="IPR004088">
    <property type="entry name" value="KH_dom_type_1"/>
</dbReference>
<organism evidence="4 5">
    <name type="scientific">Brassica carinata</name>
    <name type="common">Ethiopian mustard</name>
    <name type="synonym">Abyssinian cabbage</name>
    <dbReference type="NCBI Taxonomy" id="52824"/>
    <lineage>
        <taxon>Eukaryota</taxon>
        <taxon>Viridiplantae</taxon>
        <taxon>Streptophyta</taxon>
        <taxon>Embryophyta</taxon>
        <taxon>Tracheophyta</taxon>
        <taxon>Spermatophyta</taxon>
        <taxon>Magnoliopsida</taxon>
        <taxon>eudicotyledons</taxon>
        <taxon>Gunneridae</taxon>
        <taxon>Pentapetalae</taxon>
        <taxon>rosids</taxon>
        <taxon>malvids</taxon>
        <taxon>Brassicales</taxon>
        <taxon>Brassicaceae</taxon>
        <taxon>Brassiceae</taxon>
        <taxon>Brassica</taxon>
    </lineage>
</organism>